<name>A0A645E6W1_9ZZZZ</name>
<protein>
    <submittedName>
        <fullName evidence="1">Uncharacterized protein</fullName>
    </submittedName>
</protein>
<accession>A0A645E6W1</accession>
<organism evidence="1">
    <name type="scientific">bioreactor metagenome</name>
    <dbReference type="NCBI Taxonomy" id="1076179"/>
    <lineage>
        <taxon>unclassified sequences</taxon>
        <taxon>metagenomes</taxon>
        <taxon>ecological metagenomes</taxon>
    </lineage>
</organism>
<comment type="caution">
    <text evidence="1">The sequence shown here is derived from an EMBL/GenBank/DDBJ whole genome shotgun (WGS) entry which is preliminary data.</text>
</comment>
<evidence type="ECO:0000313" key="1">
    <source>
        <dbReference type="EMBL" id="MPM97540.1"/>
    </source>
</evidence>
<dbReference type="EMBL" id="VSSQ01043810">
    <property type="protein sequence ID" value="MPM97540.1"/>
    <property type="molecule type" value="Genomic_DNA"/>
</dbReference>
<gene>
    <name evidence="1" type="ORF">SDC9_144714</name>
</gene>
<reference evidence="1" key="1">
    <citation type="submission" date="2019-08" db="EMBL/GenBank/DDBJ databases">
        <authorList>
            <person name="Kucharzyk K."/>
            <person name="Murdoch R.W."/>
            <person name="Higgins S."/>
            <person name="Loffler F."/>
        </authorList>
    </citation>
    <scope>NUCLEOTIDE SEQUENCE</scope>
</reference>
<dbReference type="AlphaFoldDB" id="A0A645E6W1"/>
<sequence length="139" mass="16237">MQIPVPEILPLRFGGNIFWGIFCTKCGIEIFHPIQTKEIQPENFKEIIKEKQKRHENHIGDLQLQQAVHRFFHIATGSQPAQRIKQRNIHQQRQNPQFCRDIKLTGPENGVDENNGNGRHSFCKINIEIPFHSFIFSNI</sequence>
<proteinExistence type="predicted"/>